<evidence type="ECO:0000313" key="2">
    <source>
        <dbReference type="Proteomes" id="UP001202328"/>
    </source>
</evidence>
<dbReference type="AlphaFoldDB" id="A0AAD4XRL8"/>
<keyword evidence="2" id="KW-1185">Reference proteome</keyword>
<comment type="caution">
    <text evidence="1">The sequence shown here is derived from an EMBL/GenBank/DDBJ whole genome shotgun (WGS) entry which is preliminary data.</text>
</comment>
<sequence length="113" mass="12773">MEIGSSSSYNQQKDRIIEPGLTHVTIYRTNNEKKNIPPKVFGSRTQATDLKEEPIIDPTIRDEGELPPYVIVVHGPPRVGKSLLIKCLVNYYNSNEGHGNEVIVLANQRQIQY</sequence>
<dbReference type="Proteomes" id="UP001202328">
    <property type="component" value="Unassembled WGS sequence"/>
</dbReference>
<organism evidence="1 2">
    <name type="scientific">Papaver atlanticum</name>
    <dbReference type="NCBI Taxonomy" id="357466"/>
    <lineage>
        <taxon>Eukaryota</taxon>
        <taxon>Viridiplantae</taxon>
        <taxon>Streptophyta</taxon>
        <taxon>Embryophyta</taxon>
        <taxon>Tracheophyta</taxon>
        <taxon>Spermatophyta</taxon>
        <taxon>Magnoliopsida</taxon>
        <taxon>Ranunculales</taxon>
        <taxon>Papaveraceae</taxon>
        <taxon>Papaveroideae</taxon>
        <taxon>Papaver</taxon>
    </lineage>
</organism>
<dbReference type="SUPFAM" id="SSF52540">
    <property type="entry name" value="P-loop containing nucleoside triphosphate hydrolases"/>
    <property type="match status" value="1"/>
</dbReference>
<gene>
    <name evidence="1" type="ORF">MKW98_018767</name>
</gene>
<reference evidence="1" key="1">
    <citation type="submission" date="2022-04" db="EMBL/GenBank/DDBJ databases">
        <title>A functionally conserved STORR gene fusion in Papaver species that diverged 16.8 million years ago.</title>
        <authorList>
            <person name="Catania T."/>
        </authorList>
    </citation>
    <scope>NUCLEOTIDE SEQUENCE</scope>
    <source>
        <strain evidence="1">S-188037</strain>
    </source>
</reference>
<protein>
    <submittedName>
        <fullName evidence="1">Uncharacterized protein</fullName>
    </submittedName>
</protein>
<proteinExistence type="predicted"/>
<dbReference type="EMBL" id="JAJJMB010005771">
    <property type="protein sequence ID" value="KAI3937468.1"/>
    <property type="molecule type" value="Genomic_DNA"/>
</dbReference>
<accession>A0AAD4XRL8</accession>
<dbReference type="InterPro" id="IPR027417">
    <property type="entry name" value="P-loop_NTPase"/>
</dbReference>
<evidence type="ECO:0000313" key="1">
    <source>
        <dbReference type="EMBL" id="KAI3937468.1"/>
    </source>
</evidence>
<name>A0AAD4XRL8_9MAGN</name>